<accession>A0A0A8YWD2</accession>
<proteinExistence type="predicted"/>
<dbReference type="EMBL" id="GBRH01266451">
    <property type="protein sequence ID" value="JAD31444.1"/>
    <property type="molecule type" value="Transcribed_RNA"/>
</dbReference>
<organism evidence="1">
    <name type="scientific">Arundo donax</name>
    <name type="common">Giant reed</name>
    <name type="synonym">Donax arundinaceus</name>
    <dbReference type="NCBI Taxonomy" id="35708"/>
    <lineage>
        <taxon>Eukaryota</taxon>
        <taxon>Viridiplantae</taxon>
        <taxon>Streptophyta</taxon>
        <taxon>Embryophyta</taxon>
        <taxon>Tracheophyta</taxon>
        <taxon>Spermatophyta</taxon>
        <taxon>Magnoliopsida</taxon>
        <taxon>Liliopsida</taxon>
        <taxon>Poales</taxon>
        <taxon>Poaceae</taxon>
        <taxon>PACMAD clade</taxon>
        <taxon>Arundinoideae</taxon>
        <taxon>Arundineae</taxon>
        <taxon>Arundo</taxon>
    </lineage>
</organism>
<protein>
    <submittedName>
        <fullName evidence="1">Uncharacterized protein</fullName>
    </submittedName>
</protein>
<name>A0A0A8YWD2_ARUDO</name>
<evidence type="ECO:0000313" key="1">
    <source>
        <dbReference type="EMBL" id="JAD31444.1"/>
    </source>
</evidence>
<reference evidence="1" key="1">
    <citation type="submission" date="2014-09" db="EMBL/GenBank/DDBJ databases">
        <authorList>
            <person name="Magalhaes I.L.F."/>
            <person name="Oliveira U."/>
            <person name="Santos F.R."/>
            <person name="Vidigal T.H.D.A."/>
            <person name="Brescovit A.D."/>
            <person name="Santos A.J."/>
        </authorList>
    </citation>
    <scope>NUCLEOTIDE SEQUENCE</scope>
    <source>
        <tissue evidence="1">Shoot tissue taken approximately 20 cm above the soil surface</tissue>
    </source>
</reference>
<reference evidence="1" key="2">
    <citation type="journal article" date="2015" name="Data Brief">
        <title>Shoot transcriptome of the giant reed, Arundo donax.</title>
        <authorList>
            <person name="Barrero R.A."/>
            <person name="Guerrero F.D."/>
            <person name="Moolhuijzen P."/>
            <person name="Goolsby J.A."/>
            <person name="Tidwell J."/>
            <person name="Bellgard S.E."/>
            <person name="Bellgard M.I."/>
        </authorList>
    </citation>
    <scope>NUCLEOTIDE SEQUENCE</scope>
    <source>
        <tissue evidence="1">Shoot tissue taken approximately 20 cm above the soil surface</tissue>
    </source>
</reference>
<sequence>MGLSPIGGTLATGSSTHLKGKTFGLLGWFLAAASHSCLAASLTSG</sequence>
<dbReference type="AlphaFoldDB" id="A0A0A8YWD2"/>